<dbReference type="Proteomes" id="UP000006346">
    <property type="component" value="Chromosome"/>
</dbReference>
<dbReference type="CDD" id="cd06225">
    <property type="entry name" value="HAMP"/>
    <property type="match status" value="1"/>
</dbReference>
<keyword evidence="3" id="KW-0145">Chemotaxis</keyword>
<dbReference type="CDD" id="cd11386">
    <property type="entry name" value="MCP_signal"/>
    <property type="match status" value="1"/>
</dbReference>
<keyword evidence="4 10" id="KW-0812">Transmembrane</keyword>
<dbReference type="GO" id="GO:0006935">
    <property type="term" value="P:chemotaxis"/>
    <property type="evidence" value="ECO:0007669"/>
    <property type="project" value="UniProtKB-KW"/>
</dbReference>
<dbReference type="PROSITE" id="PS50111">
    <property type="entry name" value="CHEMOTAXIS_TRANSDUC_2"/>
    <property type="match status" value="1"/>
</dbReference>
<dbReference type="InterPro" id="IPR003660">
    <property type="entry name" value="HAMP_dom"/>
</dbReference>
<evidence type="ECO:0000313" key="14">
    <source>
        <dbReference type="Proteomes" id="UP000006346"/>
    </source>
</evidence>
<evidence type="ECO:0000256" key="8">
    <source>
        <dbReference type="ARBA" id="ARBA00029447"/>
    </source>
</evidence>
<gene>
    <name evidence="13" type="ordered locus">Desor_1232</name>
</gene>
<keyword evidence="5 10" id="KW-1133">Transmembrane helix</keyword>
<dbReference type="SMART" id="SM00283">
    <property type="entry name" value="MA"/>
    <property type="match status" value="1"/>
</dbReference>
<comment type="similarity">
    <text evidence="8">Belongs to the methyl-accepting chemotaxis (MCP) protein family.</text>
</comment>
<dbReference type="RefSeq" id="WP_014183718.1">
    <property type="nucleotide sequence ID" value="NC_016584.1"/>
</dbReference>
<feature type="transmembrane region" description="Helical" evidence="10">
    <location>
        <begin position="316"/>
        <end position="336"/>
    </location>
</feature>
<evidence type="ECO:0000256" key="4">
    <source>
        <dbReference type="ARBA" id="ARBA00022692"/>
    </source>
</evidence>
<dbReference type="HOGENOM" id="CLU_000445_107_19_9"/>
<evidence type="ECO:0000313" key="13">
    <source>
        <dbReference type="EMBL" id="AET66897.1"/>
    </source>
</evidence>
<dbReference type="SUPFAM" id="SSF58104">
    <property type="entry name" value="Methyl-accepting chemotaxis protein (MCP) signaling domain"/>
    <property type="match status" value="1"/>
</dbReference>
<dbReference type="PANTHER" id="PTHR32089">
    <property type="entry name" value="METHYL-ACCEPTING CHEMOTAXIS PROTEIN MCPB"/>
    <property type="match status" value="1"/>
</dbReference>
<dbReference type="CDD" id="cd12913">
    <property type="entry name" value="PDC1_MCP_like"/>
    <property type="match status" value="1"/>
</dbReference>
<feature type="domain" description="HAMP" evidence="12">
    <location>
        <begin position="337"/>
        <end position="389"/>
    </location>
</feature>
<dbReference type="AlphaFoldDB" id="G7WEK6"/>
<evidence type="ECO:0000256" key="5">
    <source>
        <dbReference type="ARBA" id="ARBA00022989"/>
    </source>
</evidence>
<proteinExistence type="inferred from homology"/>
<dbReference type="SMART" id="SM00304">
    <property type="entry name" value="HAMP"/>
    <property type="match status" value="1"/>
</dbReference>
<keyword evidence="7 9" id="KW-0807">Transducer</keyword>
<keyword evidence="2" id="KW-1003">Cell membrane</keyword>
<evidence type="ECO:0000256" key="2">
    <source>
        <dbReference type="ARBA" id="ARBA00022475"/>
    </source>
</evidence>
<dbReference type="GO" id="GO:0007165">
    <property type="term" value="P:signal transduction"/>
    <property type="evidence" value="ECO:0007669"/>
    <property type="project" value="UniProtKB-KW"/>
</dbReference>
<organism evidence="13 14">
    <name type="scientific">Desulfosporosinus orientis (strain ATCC 19365 / DSM 765 / NCIMB 8382 / VKM B-1628 / Singapore I)</name>
    <name type="common">Desulfotomaculum orientis</name>
    <dbReference type="NCBI Taxonomy" id="768706"/>
    <lineage>
        <taxon>Bacteria</taxon>
        <taxon>Bacillati</taxon>
        <taxon>Bacillota</taxon>
        <taxon>Clostridia</taxon>
        <taxon>Eubacteriales</taxon>
        <taxon>Desulfitobacteriaceae</taxon>
        <taxon>Desulfosporosinus</taxon>
    </lineage>
</organism>
<dbReference type="OrthoDB" id="13222at2"/>
<dbReference type="STRING" id="768706.Desor_1232"/>
<dbReference type="eggNOG" id="COG0840">
    <property type="taxonomic scope" value="Bacteria"/>
</dbReference>
<reference evidence="14" key="1">
    <citation type="submission" date="2011-11" db="EMBL/GenBank/DDBJ databases">
        <title>Complete sequence of Desulfosporosinus orientis DSM 765.</title>
        <authorList>
            <person name="Lucas S."/>
            <person name="Han J."/>
            <person name="Lapidus A."/>
            <person name="Cheng J.-F."/>
            <person name="Goodwin L."/>
            <person name="Pitluck S."/>
            <person name="Peters L."/>
            <person name="Ovchinnikova G."/>
            <person name="Teshima H."/>
            <person name="Detter J.C."/>
            <person name="Han C."/>
            <person name="Tapia R."/>
            <person name="Land M."/>
            <person name="Hauser L."/>
            <person name="Kyrpides N."/>
            <person name="Ivanova N."/>
            <person name="Pagani I."/>
            <person name="Pester M."/>
            <person name="Spring S."/>
            <person name="Ollivier B."/>
            <person name="Rattei T."/>
            <person name="Klenk H.-P."/>
            <person name="Wagner M."/>
            <person name="Loy A."/>
            <person name="Woyke T."/>
        </authorList>
    </citation>
    <scope>NUCLEOTIDE SEQUENCE [LARGE SCALE GENOMIC DNA]</scope>
    <source>
        <strain evidence="14">ATCC 19365 / DSM 765 / NCIMB 8382 / VKM B-1628</strain>
    </source>
</reference>
<comment type="subcellular location">
    <subcellularLocation>
        <location evidence="1">Cell membrane</location>
        <topology evidence="1">Multi-pass membrane protein</topology>
    </subcellularLocation>
</comment>
<dbReference type="InterPro" id="IPR029151">
    <property type="entry name" value="Sensor-like_sf"/>
</dbReference>
<sequence length="699" mass="76271">MKMKLQTKLPKKRHFSLKSKIVLVSVLMALVPLISISIFISLNMQSQMRTEFIKSAKDQTIQVDNALTMYFNGVKENVQLLAEDSIVTKADNTITSYLDRTEETVPMTPSQNGGTESEIYNTYAHFANSHPSATYVYMATKNGGYIQYPEGSTYAHYNPTERPYYQAAMKNPDKVTMTDAYYYKADDTVEISTVTTIKNNNGEIIGVQGLDVNLKGITDMIKSIHIGNTGFMMLIQNDGTILADPDDAKMNFKPVSDLGIKELDNLTGISEQAFETNYKGKPYLINVYTAPNTGWKYIAFMEKADIFSSVVYLNKIILATAVLFTIIVVIVAFLFAKKITEPLVFLEKTAGTIAAGDLTPYWEVTSKDEVGSLSYSVKLMLESLRTIVDKVRQGANSVSSASRDLSSNTEQNTLVSTQIAQAATELAQNSERQTENIQQISSIIEETTVSVTQISNTVKTVSDFARSTAEEAQAGNQSMSTAMQQMNTIEISAQSMSGVLKGLNERSNSIGLIVQLISGIAEQTNLLALNAAIESARAGEHGRGFAVVAEEVRKLAEQSQQATVEISSLIQSMQRDSDQAVEAMSETIRSINSGTQIISSGAAAFQHIESSILHVSQQISEVASAADTLADGSKNMTSSIKEIEYITEGVNAAGQEMAASTEEQSATFEEIAASAEALFRLSQNLLEGMSHLKLHQNEA</sequence>
<dbReference type="GO" id="GO:0005886">
    <property type="term" value="C:plasma membrane"/>
    <property type="evidence" value="ECO:0007669"/>
    <property type="project" value="UniProtKB-SubCell"/>
</dbReference>
<dbReference type="KEGG" id="dor:Desor_1232"/>
<evidence type="ECO:0000256" key="3">
    <source>
        <dbReference type="ARBA" id="ARBA00022500"/>
    </source>
</evidence>
<feature type="domain" description="Methyl-accepting transducer" evidence="11">
    <location>
        <begin position="408"/>
        <end position="644"/>
    </location>
</feature>
<protein>
    <submittedName>
        <fullName evidence="13">Methyl-accepting chemotaxis protein</fullName>
    </submittedName>
</protein>
<dbReference type="Gene3D" id="3.30.450.20">
    <property type="entry name" value="PAS domain"/>
    <property type="match status" value="1"/>
</dbReference>
<dbReference type="InterPro" id="IPR033479">
    <property type="entry name" value="dCache_1"/>
</dbReference>
<evidence type="ECO:0000259" key="12">
    <source>
        <dbReference type="PROSITE" id="PS50885"/>
    </source>
</evidence>
<dbReference type="InterPro" id="IPR004089">
    <property type="entry name" value="MCPsignal_dom"/>
</dbReference>
<dbReference type="PATRIC" id="fig|768706.3.peg.1214"/>
<dbReference type="PROSITE" id="PS50885">
    <property type="entry name" value="HAMP"/>
    <property type="match status" value="1"/>
</dbReference>
<dbReference type="Pfam" id="PF02743">
    <property type="entry name" value="dCache_1"/>
    <property type="match status" value="1"/>
</dbReference>
<evidence type="ECO:0000259" key="11">
    <source>
        <dbReference type="PROSITE" id="PS50111"/>
    </source>
</evidence>
<dbReference type="CDD" id="cd12912">
    <property type="entry name" value="PDC2_MCP_like"/>
    <property type="match status" value="1"/>
</dbReference>
<dbReference type="EMBL" id="CP003108">
    <property type="protein sequence ID" value="AET66897.1"/>
    <property type="molecule type" value="Genomic_DNA"/>
</dbReference>
<keyword evidence="14" id="KW-1185">Reference proteome</keyword>
<keyword evidence="6 10" id="KW-0472">Membrane</keyword>
<evidence type="ECO:0000256" key="6">
    <source>
        <dbReference type="ARBA" id="ARBA00023136"/>
    </source>
</evidence>
<evidence type="ECO:0000256" key="7">
    <source>
        <dbReference type="ARBA" id="ARBA00023224"/>
    </source>
</evidence>
<evidence type="ECO:0000256" key="9">
    <source>
        <dbReference type="PROSITE-ProRule" id="PRU00284"/>
    </source>
</evidence>
<reference evidence="13 14" key="2">
    <citation type="journal article" date="2012" name="J. Bacteriol.">
        <title>Complete genome sequences of Desulfosporosinus orientis DSM765T, Desulfosporosinus youngiae DSM17734T, Desulfosporosinus meridiei DSM13257T, and Desulfosporosinus acidiphilus DSM22704T.</title>
        <authorList>
            <person name="Pester M."/>
            <person name="Brambilla E."/>
            <person name="Alazard D."/>
            <person name="Rattei T."/>
            <person name="Weinmaier T."/>
            <person name="Han J."/>
            <person name="Lucas S."/>
            <person name="Lapidus A."/>
            <person name="Cheng J.F."/>
            <person name="Goodwin L."/>
            <person name="Pitluck S."/>
            <person name="Peters L."/>
            <person name="Ovchinnikova G."/>
            <person name="Teshima H."/>
            <person name="Detter J.C."/>
            <person name="Han C.S."/>
            <person name="Tapia R."/>
            <person name="Land M.L."/>
            <person name="Hauser L."/>
            <person name="Kyrpides N.C."/>
            <person name="Ivanova N.N."/>
            <person name="Pagani I."/>
            <person name="Huntmann M."/>
            <person name="Wei C.L."/>
            <person name="Davenport K.W."/>
            <person name="Daligault H."/>
            <person name="Chain P.S."/>
            <person name="Chen A."/>
            <person name="Mavromatis K."/>
            <person name="Markowitz V."/>
            <person name="Szeto E."/>
            <person name="Mikhailova N."/>
            <person name="Pati A."/>
            <person name="Wagner M."/>
            <person name="Woyke T."/>
            <person name="Ollivier B."/>
            <person name="Klenk H.P."/>
            <person name="Spring S."/>
            <person name="Loy A."/>
        </authorList>
    </citation>
    <scope>NUCLEOTIDE SEQUENCE [LARGE SCALE GENOMIC DNA]</scope>
    <source>
        <strain evidence="14">ATCC 19365 / DSM 765 / NCIMB 8382 / VKM B-1628</strain>
    </source>
</reference>
<dbReference type="Gene3D" id="1.10.287.950">
    <property type="entry name" value="Methyl-accepting chemotaxis protein"/>
    <property type="match status" value="1"/>
</dbReference>
<evidence type="ECO:0000256" key="10">
    <source>
        <dbReference type="SAM" id="Phobius"/>
    </source>
</evidence>
<feature type="transmembrane region" description="Helical" evidence="10">
    <location>
        <begin position="21"/>
        <end position="42"/>
    </location>
</feature>
<dbReference type="Pfam" id="PF00015">
    <property type="entry name" value="MCPsignal"/>
    <property type="match status" value="1"/>
</dbReference>
<evidence type="ECO:0000256" key="1">
    <source>
        <dbReference type="ARBA" id="ARBA00004651"/>
    </source>
</evidence>
<name>G7WEK6_DESOD</name>
<dbReference type="PANTHER" id="PTHR32089:SF112">
    <property type="entry name" value="LYSOZYME-LIKE PROTEIN-RELATED"/>
    <property type="match status" value="1"/>
</dbReference>
<dbReference type="SUPFAM" id="SSF103190">
    <property type="entry name" value="Sensory domain-like"/>
    <property type="match status" value="1"/>
</dbReference>
<accession>G7WEK6</accession>